<dbReference type="InterPro" id="IPR033764">
    <property type="entry name" value="Sdr_B"/>
</dbReference>
<comment type="subcellular location">
    <subcellularLocation>
        <location evidence="1">Secreted</location>
    </subcellularLocation>
</comment>
<evidence type="ECO:0000256" key="2">
    <source>
        <dbReference type="ARBA" id="ARBA00022525"/>
    </source>
</evidence>
<evidence type="ECO:0000259" key="4">
    <source>
        <dbReference type="Pfam" id="PF01345"/>
    </source>
</evidence>
<protein>
    <submittedName>
        <fullName evidence="6">SdrD B-like domain-containing protein</fullName>
    </submittedName>
</protein>
<dbReference type="InterPro" id="IPR051172">
    <property type="entry name" value="Chlamydia_OmcB"/>
</dbReference>
<dbReference type="PANTHER" id="PTHR34819">
    <property type="entry name" value="LARGE CYSTEINE-RICH PERIPLASMIC PROTEIN OMCB"/>
    <property type="match status" value="1"/>
</dbReference>
<sequence length="875" mass="97763">MISLGFPTTFRNVHSGAFSISGTKFNDPNNNGARDSGESGLPGWRIELLFEGEVIDSIVTSADGTYSFDHLAPKSYTVREVQKPGWIQTYPPSGSHSIMLTTASKTNADFGNHQTDELEVRKIALNSHVKRGEEIEYLIQIKAPLDSTYTNVTVRDVFNRDVEFIEASPMPDSDGIWRIPQVKGIEDWDTLITLRVKVPEKQDFELDMAQGIAGKGFVNIRNDYSTTYQSYVITNCIYVTVDEFPNREFSDCTSVTVSDPGTELSTREHGSGTYESAELVTVRTENKSILMHKDMAATYAPTTIGLYHGREVTFSSRWTQAANAKNRVTGTSMSEEYRYATFIDRESRMFLDQNESVMEIDVEFDGMGHIGFLKMPTNRSTPQDTPIIEVREDYIGSFKILQRVDEYGKGVSYEKAASGSGFTVGDRRIGESQRSYESGTGTYDSEELIETYTNYIAKDISSVHAPMSQQLTDDRTIAYSQKWREGMHSTTPRTSYIGEEYTSLSYLDKETVARGLNEMLTDATFEGIARYRVLLERNQSEPEIDFDEQYIGDYSIERRVHLTGVAKYDRPHLNVTKTLNRVYVETLPRDYGEPHIEGAVKTRRVADYTIRIENEGNRVLQPVYVRDYFPLGSSLIEPSSLRPTEITDTSANWTLTHLSIGGVVEIDLSLDVSKYHSAGYPPELVNRVNVCAGLNGEWVCASNYSALEIKWLTCCLDDGTISVIKGAEIDPANPKVVNYRIDITNNDDSTRVATVTDWLPAGMTFLESSTPIASYEDGVIVWNILDICAFETKTIEFSALAVADGRFMNTVKVDPRSVDGPIVQPVYATCVIDVGVVGGECDPISCGIWQHPNWDLEHVGYPAGLTCDDICSLSL</sequence>
<dbReference type="RefSeq" id="WP_316969881.1">
    <property type="nucleotide sequence ID" value="NZ_JARFPL010000051.1"/>
</dbReference>
<name>A0ABT5XHJ1_9EURY</name>
<dbReference type="PANTHER" id="PTHR34819:SF3">
    <property type="entry name" value="CELL SURFACE PROTEIN"/>
    <property type="match status" value="1"/>
</dbReference>
<accession>A0ABT5XHJ1</accession>
<evidence type="ECO:0000256" key="1">
    <source>
        <dbReference type="ARBA" id="ARBA00004613"/>
    </source>
</evidence>
<reference evidence="6 7" key="1">
    <citation type="submission" date="2023-03" db="EMBL/GenBank/DDBJ databases">
        <title>Whole genome sequencing of Methanotrichaceae archaeon M04Ac.</title>
        <authorList>
            <person name="Khomyakova M.A."/>
            <person name="Merkel A.Y."/>
            <person name="Slobodkin A.I."/>
        </authorList>
    </citation>
    <scope>NUCLEOTIDE SEQUENCE [LARGE SCALE GENOMIC DNA]</scope>
    <source>
        <strain evidence="6 7">M04Ac</strain>
    </source>
</reference>
<evidence type="ECO:0000313" key="7">
    <source>
        <dbReference type="Proteomes" id="UP001215956"/>
    </source>
</evidence>
<dbReference type="NCBIfam" id="TIGR01451">
    <property type="entry name" value="B_ant_repeat"/>
    <property type="match status" value="2"/>
</dbReference>
<dbReference type="Pfam" id="PF17210">
    <property type="entry name" value="SdrD_B"/>
    <property type="match status" value="1"/>
</dbReference>
<keyword evidence="7" id="KW-1185">Reference proteome</keyword>
<dbReference type="InterPro" id="IPR001434">
    <property type="entry name" value="OmcB-like_DUF11"/>
</dbReference>
<dbReference type="EMBL" id="JARFPL010000051">
    <property type="protein sequence ID" value="MDF0594185.1"/>
    <property type="molecule type" value="Genomic_DNA"/>
</dbReference>
<evidence type="ECO:0000259" key="5">
    <source>
        <dbReference type="Pfam" id="PF17210"/>
    </source>
</evidence>
<keyword evidence="3" id="KW-0732">Signal</keyword>
<feature type="domain" description="SD-repeat containing protein B" evidence="5">
    <location>
        <begin position="24"/>
        <end position="99"/>
    </location>
</feature>
<gene>
    <name evidence="6" type="ORF">P0O24_11395</name>
</gene>
<proteinExistence type="predicted"/>
<evidence type="ECO:0000313" key="6">
    <source>
        <dbReference type="EMBL" id="MDF0594185.1"/>
    </source>
</evidence>
<dbReference type="SUPFAM" id="SSF117074">
    <property type="entry name" value="Hypothetical protein PA1324"/>
    <property type="match status" value="1"/>
</dbReference>
<dbReference type="Proteomes" id="UP001215956">
    <property type="component" value="Unassembled WGS sequence"/>
</dbReference>
<organism evidence="6 7">
    <name type="scientific">Candidatus Methanocrinis alkalitolerans</name>
    <dbReference type="NCBI Taxonomy" id="3033395"/>
    <lineage>
        <taxon>Archaea</taxon>
        <taxon>Methanobacteriati</taxon>
        <taxon>Methanobacteriota</taxon>
        <taxon>Stenosarchaea group</taxon>
        <taxon>Methanomicrobia</taxon>
        <taxon>Methanotrichales</taxon>
        <taxon>Methanotrichaceae</taxon>
        <taxon>Methanocrinis</taxon>
    </lineage>
</organism>
<keyword evidence="2" id="KW-0964">Secreted</keyword>
<dbReference type="InterPro" id="IPR013783">
    <property type="entry name" value="Ig-like_fold"/>
</dbReference>
<dbReference type="InterPro" id="IPR047589">
    <property type="entry name" value="DUF11_rpt"/>
</dbReference>
<dbReference type="Gene3D" id="2.60.40.10">
    <property type="entry name" value="Immunoglobulins"/>
    <property type="match status" value="1"/>
</dbReference>
<feature type="domain" description="DUF11" evidence="4">
    <location>
        <begin position="731"/>
        <end position="819"/>
    </location>
</feature>
<evidence type="ECO:0000256" key="3">
    <source>
        <dbReference type="ARBA" id="ARBA00022729"/>
    </source>
</evidence>
<dbReference type="Pfam" id="PF01345">
    <property type="entry name" value="DUF11"/>
    <property type="match status" value="1"/>
</dbReference>
<comment type="caution">
    <text evidence="6">The sequence shown here is derived from an EMBL/GenBank/DDBJ whole genome shotgun (WGS) entry which is preliminary data.</text>
</comment>